<reference evidence="2 11" key="4">
    <citation type="submission" date="2023-01" db="EMBL/GenBank/DDBJ databases">
        <title>Halorubrum ezzemoulense from Santa Pola, Spain.</title>
        <authorList>
            <person name="Feng Y."/>
            <person name="Louyakis A.S."/>
            <person name="Gogarten J.P."/>
        </authorList>
    </citation>
    <scope>NUCLEOTIDE SEQUENCE [LARGE SCALE GENOMIC DNA]</scope>
    <source>
        <strain evidence="2 11">AMM015</strain>
    </source>
</reference>
<dbReference type="EMBL" id="FZNK01000001">
    <property type="protein sequence ID" value="SNR23913.1"/>
    <property type="molecule type" value="Genomic_DNA"/>
</dbReference>
<reference evidence="3" key="2">
    <citation type="submission" date="2017-05" db="EMBL/GenBank/DDBJ databases">
        <authorList>
            <person name="Song R."/>
            <person name="Chenine A.L."/>
            <person name="Ruprecht R.M."/>
        </authorList>
    </citation>
    <scope>NUCLEOTIDE SEQUENCE</scope>
    <source>
        <strain evidence="4">Ec15</strain>
        <strain evidence="5">G37</strain>
        <strain evidence="3">Ga36</strain>
    </source>
</reference>
<dbReference type="RefSeq" id="WP_086216367.1">
    <property type="nucleotide sequence ID" value="NZ_CP154831.1"/>
</dbReference>
<dbReference type="Proteomes" id="UP000216925">
    <property type="component" value="Unassembled WGS sequence"/>
</dbReference>
<evidence type="ECO:0000313" key="4">
    <source>
        <dbReference type="EMBL" id="OYR71003.1"/>
    </source>
</evidence>
<evidence type="ECO:0000313" key="8">
    <source>
        <dbReference type="Proteomes" id="UP000215731"/>
    </source>
</evidence>
<evidence type="ECO:0000313" key="5">
    <source>
        <dbReference type="EMBL" id="OYR72370.1"/>
    </source>
</evidence>
<name>A0A256J1F8_HALEZ</name>
<dbReference type="OrthoDB" id="14880at2157"/>
<dbReference type="Gene3D" id="3.40.50.620">
    <property type="entry name" value="HUPs"/>
    <property type="match status" value="1"/>
</dbReference>
<evidence type="ECO:0000313" key="7">
    <source>
        <dbReference type="Proteomes" id="UP000198297"/>
    </source>
</evidence>
<evidence type="ECO:0000313" key="2">
    <source>
        <dbReference type="EMBL" id="MDB2290886.1"/>
    </source>
</evidence>
<dbReference type="InterPro" id="IPR014729">
    <property type="entry name" value="Rossmann-like_a/b/a_fold"/>
</dbReference>
<dbReference type="CDD" id="cd00293">
    <property type="entry name" value="USP-like"/>
    <property type="match status" value="1"/>
</dbReference>
<dbReference type="Proteomes" id="UP000215731">
    <property type="component" value="Unassembled WGS sequence"/>
</dbReference>
<protein>
    <submittedName>
        <fullName evidence="2 3">Universal stress protein</fullName>
    </submittedName>
    <submittedName>
        <fullName evidence="6">Universal stress protein family protein</fullName>
    </submittedName>
</protein>
<dbReference type="EMBL" id="JAQLUK010000001">
    <property type="protein sequence ID" value="MDB2290886.1"/>
    <property type="molecule type" value="Genomic_DNA"/>
</dbReference>
<feature type="domain" description="UspA" evidence="1">
    <location>
        <begin position="3"/>
        <end position="132"/>
    </location>
</feature>
<keyword evidence="11" id="KW-1185">Reference proteome</keyword>
<evidence type="ECO:0000313" key="3">
    <source>
        <dbReference type="EMBL" id="OYR62648.1"/>
    </source>
</evidence>
<dbReference type="AlphaFoldDB" id="A0A256J1F8"/>
<dbReference type="Proteomes" id="UP000198297">
    <property type="component" value="Unassembled WGS sequence"/>
</dbReference>
<accession>A0A238UR11</accession>
<accession>A0A256J1F8</accession>
<dbReference type="InterPro" id="IPR006016">
    <property type="entry name" value="UspA"/>
</dbReference>
<dbReference type="Proteomes" id="UP000216758">
    <property type="component" value="Unassembled WGS sequence"/>
</dbReference>
<dbReference type="EMBL" id="NHPD01000072">
    <property type="protein sequence ID" value="OYR71003.1"/>
    <property type="molecule type" value="Genomic_DNA"/>
</dbReference>
<dbReference type="EMBL" id="NHPB01000016">
    <property type="protein sequence ID" value="OYR72370.1"/>
    <property type="molecule type" value="Genomic_DNA"/>
</dbReference>
<gene>
    <name evidence="4" type="ORF">DJ76_15710</name>
    <name evidence="5" type="ORF">DJ78_03175</name>
    <name evidence="3" type="ORF">DJ80_09745</name>
    <name evidence="2" type="ORF">PM085_01085</name>
    <name evidence="6" type="ORF">SAMN06266787_101217</name>
</gene>
<dbReference type="EMBL" id="NHOZ01000091">
    <property type="protein sequence ID" value="OYR62648.1"/>
    <property type="molecule type" value="Genomic_DNA"/>
</dbReference>
<evidence type="ECO:0000313" key="10">
    <source>
        <dbReference type="Proteomes" id="UP000216925"/>
    </source>
</evidence>
<reference evidence="6 7" key="3">
    <citation type="submission" date="2017-06" db="EMBL/GenBank/DDBJ databases">
        <authorList>
            <person name="Kim H.J."/>
            <person name="Triplett B.A."/>
        </authorList>
    </citation>
    <scope>NUCLEOTIDE SEQUENCE [LARGE SCALE GENOMIC DNA]</scope>
    <source>
        <strain evidence="6 7">DSM 19316</strain>
    </source>
</reference>
<sequence>MAILAAISDDDRYEAVIETAARLAQATGQSLTVAHVISNASASGAERSFRDEIESFVEDIGVGTTVTLEHLDRSGLRSGTAVGKQLVDMSDDVAVEHIVIGHRSKGQLASLREGNTAFAVAEGASVPVTIVPGATGE</sequence>
<evidence type="ECO:0000259" key="1">
    <source>
        <dbReference type="Pfam" id="PF00582"/>
    </source>
</evidence>
<evidence type="ECO:0000313" key="9">
    <source>
        <dbReference type="Proteomes" id="UP000216758"/>
    </source>
</evidence>
<dbReference type="Proteomes" id="UP001210528">
    <property type="component" value="Unassembled WGS sequence"/>
</dbReference>
<evidence type="ECO:0000313" key="11">
    <source>
        <dbReference type="Proteomes" id="UP001210528"/>
    </source>
</evidence>
<dbReference type="SUPFAM" id="SSF52402">
    <property type="entry name" value="Adenine nucleotide alpha hydrolases-like"/>
    <property type="match status" value="1"/>
</dbReference>
<reference evidence="8 9" key="1">
    <citation type="journal article" date="2014" name="Front. Microbiol.">
        <title>Population and genomic analysis of the genus Halorubrum.</title>
        <authorList>
            <person name="Fullmer M.S."/>
            <person name="Soucy S.M."/>
            <person name="Swithers K.S."/>
            <person name="Makkay A.M."/>
            <person name="Wheeler R."/>
            <person name="Ventosa A."/>
            <person name="Gogarten J.P."/>
            <person name="Papke R.T."/>
        </authorList>
    </citation>
    <scope>NUCLEOTIDE SEQUENCE [LARGE SCALE GENOMIC DNA]</scope>
    <source>
        <strain evidence="4 10">Ec15</strain>
        <strain evidence="5 9">G37</strain>
        <strain evidence="3 8">Ga36</strain>
    </source>
</reference>
<dbReference type="GeneID" id="301359693"/>
<proteinExistence type="predicted"/>
<organism evidence="3 8">
    <name type="scientific">Halorubrum ezzemoulense</name>
    <name type="common">Halorubrum chaoviator</name>
    <dbReference type="NCBI Taxonomy" id="337243"/>
    <lineage>
        <taxon>Archaea</taxon>
        <taxon>Methanobacteriati</taxon>
        <taxon>Methanobacteriota</taxon>
        <taxon>Stenosarchaea group</taxon>
        <taxon>Halobacteria</taxon>
        <taxon>Halobacteriales</taxon>
        <taxon>Haloferacaceae</taxon>
        <taxon>Halorubrum</taxon>
    </lineage>
</organism>
<dbReference type="Pfam" id="PF00582">
    <property type="entry name" value="Usp"/>
    <property type="match status" value="1"/>
</dbReference>
<evidence type="ECO:0000313" key="6">
    <source>
        <dbReference type="EMBL" id="SNR23913.1"/>
    </source>
</evidence>